<dbReference type="Proteomes" id="UP000821845">
    <property type="component" value="Chromosome 1"/>
</dbReference>
<evidence type="ECO:0000313" key="1">
    <source>
        <dbReference type="EMBL" id="KAH6948913.1"/>
    </source>
</evidence>
<sequence length="126" mass="14233">MPVRLGSLTARGDSTRQPDRDSESPLSRMAYPGPLRPSLPRARRSRFLRPLRHCGSAEHGSRGNMARHRRQCERGPATRDRKQRNHHRCRSRLKIEDDNALVGLARLHRPLNLDAFSGGAERGLVG</sequence>
<keyword evidence="2" id="KW-1185">Reference proteome</keyword>
<evidence type="ECO:0000313" key="2">
    <source>
        <dbReference type="Proteomes" id="UP000821845"/>
    </source>
</evidence>
<organism evidence="1 2">
    <name type="scientific">Hyalomma asiaticum</name>
    <name type="common">Tick</name>
    <dbReference type="NCBI Taxonomy" id="266040"/>
    <lineage>
        <taxon>Eukaryota</taxon>
        <taxon>Metazoa</taxon>
        <taxon>Ecdysozoa</taxon>
        <taxon>Arthropoda</taxon>
        <taxon>Chelicerata</taxon>
        <taxon>Arachnida</taxon>
        <taxon>Acari</taxon>
        <taxon>Parasitiformes</taxon>
        <taxon>Ixodida</taxon>
        <taxon>Ixodoidea</taxon>
        <taxon>Ixodidae</taxon>
        <taxon>Hyalomminae</taxon>
        <taxon>Hyalomma</taxon>
    </lineage>
</organism>
<dbReference type="EMBL" id="CM023481">
    <property type="protein sequence ID" value="KAH6948913.1"/>
    <property type="molecule type" value="Genomic_DNA"/>
</dbReference>
<comment type="caution">
    <text evidence="1">The sequence shown here is derived from an EMBL/GenBank/DDBJ whole genome shotgun (WGS) entry which is preliminary data.</text>
</comment>
<proteinExistence type="predicted"/>
<accession>A0ACB7TPB3</accession>
<gene>
    <name evidence="1" type="ORF">HPB50_026961</name>
</gene>
<reference evidence="1" key="1">
    <citation type="submission" date="2020-05" db="EMBL/GenBank/DDBJ databases">
        <title>Large-scale comparative analyses of tick genomes elucidate their genetic diversity and vector capacities.</title>
        <authorList>
            <person name="Jia N."/>
            <person name="Wang J."/>
            <person name="Shi W."/>
            <person name="Du L."/>
            <person name="Sun Y."/>
            <person name="Zhan W."/>
            <person name="Jiang J."/>
            <person name="Wang Q."/>
            <person name="Zhang B."/>
            <person name="Ji P."/>
            <person name="Sakyi L.B."/>
            <person name="Cui X."/>
            <person name="Yuan T."/>
            <person name="Jiang B."/>
            <person name="Yang W."/>
            <person name="Lam T.T.-Y."/>
            <person name="Chang Q."/>
            <person name="Ding S."/>
            <person name="Wang X."/>
            <person name="Zhu J."/>
            <person name="Ruan X."/>
            <person name="Zhao L."/>
            <person name="Wei J."/>
            <person name="Que T."/>
            <person name="Du C."/>
            <person name="Cheng J."/>
            <person name="Dai P."/>
            <person name="Han X."/>
            <person name="Huang E."/>
            <person name="Gao Y."/>
            <person name="Liu J."/>
            <person name="Shao H."/>
            <person name="Ye R."/>
            <person name="Li L."/>
            <person name="Wei W."/>
            <person name="Wang X."/>
            <person name="Wang C."/>
            <person name="Yang T."/>
            <person name="Huo Q."/>
            <person name="Li W."/>
            <person name="Guo W."/>
            <person name="Chen H."/>
            <person name="Zhou L."/>
            <person name="Ni X."/>
            <person name="Tian J."/>
            <person name="Zhou Y."/>
            <person name="Sheng Y."/>
            <person name="Liu T."/>
            <person name="Pan Y."/>
            <person name="Xia L."/>
            <person name="Li J."/>
            <person name="Zhao F."/>
            <person name="Cao W."/>
        </authorList>
    </citation>
    <scope>NUCLEOTIDE SEQUENCE</scope>
    <source>
        <strain evidence="1">Hyas-2018</strain>
    </source>
</reference>
<protein>
    <submittedName>
        <fullName evidence="1">Uncharacterized protein</fullName>
    </submittedName>
</protein>
<name>A0ACB7TPB3_HYAAI</name>